<comment type="subunit">
    <text evidence="5">Monomer.</text>
</comment>
<dbReference type="RefSeq" id="WP_207329704.1">
    <property type="nucleotide sequence ID" value="NZ_JAFMYW010000004.1"/>
</dbReference>
<sequence>MLPDLRLDQFQYDLPDERIARFPLPERDQSKLLVYKEGQISHRRFYDLPDLLPANSFLVFNNTKVIPARLLFTKSTGATIELFLLNPMPADRPVGEAMLDKGSAVWQCMIGNRKKWREGETLLLTFGEVVLIAEWEDAEKSLIRFTWQPDDETFAELIEQAGQMPLPPYLKREPIAADSHTYQTVYAKKEGAVAAPTAGLHMTKGVLGTLAERGIGHDALTLHVGAGTFQPIKADDPRQHIMHAEQVVYTRENITNVLKHLNHLIPVGTTSMRSLESLYWFGVRLMKNHPDPFYLDQEYAYNVPAEEQPSASDAIETVRSYMEQHKLPLLTAHTAIYITPGYQMKMCKGIVTNFHQPGSTLILLIAALVGDAWRTIYTEALSHDYRFLSYGDSSLLLP</sequence>
<keyword evidence="1 5" id="KW-0963">Cytoplasm</keyword>
<evidence type="ECO:0000256" key="1">
    <source>
        <dbReference type="ARBA" id="ARBA00022490"/>
    </source>
</evidence>
<dbReference type="Pfam" id="PF02547">
    <property type="entry name" value="Queuosine_synth"/>
    <property type="match status" value="1"/>
</dbReference>
<evidence type="ECO:0000256" key="2">
    <source>
        <dbReference type="ARBA" id="ARBA00022679"/>
    </source>
</evidence>
<comment type="subcellular location">
    <subcellularLocation>
        <location evidence="5">Cytoplasm</location>
    </subcellularLocation>
</comment>
<comment type="caution">
    <text evidence="6">The sequence shown here is derived from an EMBL/GenBank/DDBJ whole genome shotgun (WGS) entry which is preliminary data.</text>
</comment>
<gene>
    <name evidence="5" type="primary">queA</name>
    <name evidence="6" type="ORF">J2I46_14170</name>
</gene>
<dbReference type="Gene3D" id="3.40.1780.10">
    <property type="entry name" value="QueA-like"/>
    <property type="match status" value="1"/>
</dbReference>
<dbReference type="PANTHER" id="PTHR30307">
    <property type="entry name" value="S-ADENOSYLMETHIONINE:TRNA RIBOSYLTRANSFERASE-ISOMERASE"/>
    <property type="match status" value="1"/>
</dbReference>
<proteinExistence type="inferred from homology"/>
<dbReference type="HAMAP" id="MF_00113">
    <property type="entry name" value="QueA"/>
    <property type="match status" value="1"/>
</dbReference>
<comment type="pathway">
    <text evidence="5">tRNA modification; tRNA-queuosine biosynthesis.</text>
</comment>
<comment type="similarity">
    <text evidence="5">Belongs to the QueA family.</text>
</comment>
<evidence type="ECO:0000256" key="5">
    <source>
        <dbReference type="HAMAP-Rule" id="MF_00113"/>
    </source>
</evidence>
<comment type="function">
    <text evidence="5">Transfers and isomerizes the ribose moiety from AdoMet to the 7-aminomethyl group of 7-deazaguanine (preQ1-tRNA) to give epoxyqueuosine (oQ-tRNA).</text>
</comment>
<dbReference type="PANTHER" id="PTHR30307:SF0">
    <property type="entry name" value="S-ADENOSYLMETHIONINE:TRNA RIBOSYLTRANSFERASE-ISOMERASE"/>
    <property type="match status" value="1"/>
</dbReference>
<dbReference type="InterPro" id="IPR042118">
    <property type="entry name" value="QueA_dom1"/>
</dbReference>
<dbReference type="InterPro" id="IPR003699">
    <property type="entry name" value="QueA"/>
</dbReference>
<name>A0ABS3JJW3_9BACT</name>
<dbReference type="Gene3D" id="2.40.10.240">
    <property type="entry name" value="QueA-like"/>
    <property type="match status" value="1"/>
</dbReference>
<evidence type="ECO:0000313" key="7">
    <source>
        <dbReference type="Proteomes" id="UP000664628"/>
    </source>
</evidence>
<accession>A0ABS3JJW3</accession>
<reference evidence="6 7" key="1">
    <citation type="submission" date="2021-03" db="EMBL/GenBank/DDBJ databases">
        <title>Fibrella sp. HMF5405 genome sequencing and assembly.</title>
        <authorList>
            <person name="Kang H."/>
            <person name="Kim H."/>
            <person name="Bae S."/>
            <person name="Joh K."/>
        </authorList>
    </citation>
    <scope>NUCLEOTIDE SEQUENCE [LARGE SCALE GENOMIC DNA]</scope>
    <source>
        <strain evidence="6 7">HMF5405</strain>
    </source>
</reference>
<evidence type="ECO:0000256" key="4">
    <source>
        <dbReference type="ARBA" id="ARBA00022785"/>
    </source>
</evidence>
<dbReference type="EC" id="2.4.99.17" evidence="5"/>
<keyword evidence="2 5" id="KW-0808">Transferase</keyword>
<protein>
    <recommendedName>
        <fullName evidence="5">S-adenosylmethionine:tRNA ribosyltransferase-isomerase</fullName>
        <ecNumber evidence="5">2.4.99.17</ecNumber>
    </recommendedName>
    <alternativeName>
        <fullName evidence="5">Queuosine biosynthesis protein QueA</fullName>
    </alternativeName>
</protein>
<comment type="catalytic activity">
    <reaction evidence="5">
        <text>7-aminomethyl-7-carbaguanosine(34) in tRNA + S-adenosyl-L-methionine = epoxyqueuosine(34) in tRNA + adenine + L-methionine + 2 H(+)</text>
        <dbReference type="Rhea" id="RHEA:32155"/>
        <dbReference type="Rhea" id="RHEA-COMP:10342"/>
        <dbReference type="Rhea" id="RHEA-COMP:18582"/>
        <dbReference type="ChEBI" id="CHEBI:15378"/>
        <dbReference type="ChEBI" id="CHEBI:16708"/>
        <dbReference type="ChEBI" id="CHEBI:57844"/>
        <dbReference type="ChEBI" id="CHEBI:59789"/>
        <dbReference type="ChEBI" id="CHEBI:82833"/>
        <dbReference type="ChEBI" id="CHEBI:194443"/>
        <dbReference type="EC" id="2.4.99.17"/>
    </reaction>
</comment>
<dbReference type="Proteomes" id="UP000664628">
    <property type="component" value="Unassembled WGS sequence"/>
</dbReference>
<dbReference type="InterPro" id="IPR042119">
    <property type="entry name" value="QueA_dom2"/>
</dbReference>
<evidence type="ECO:0000313" key="6">
    <source>
        <dbReference type="EMBL" id="MBO0949738.1"/>
    </source>
</evidence>
<evidence type="ECO:0000256" key="3">
    <source>
        <dbReference type="ARBA" id="ARBA00022691"/>
    </source>
</evidence>
<keyword evidence="3 5" id="KW-0949">S-adenosyl-L-methionine</keyword>
<keyword evidence="7" id="KW-1185">Reference proteome</keyword>
<organism evidence="6 7">
    <name type="scientific">Fibrella forsythiae</name>
    <dbReference type="NCBI Taxonomy" id="2817061"/>
    <lineage>
        <taxon>Bacteria</taxon>
        <taxon>Pseudomonadati</taxon>
        <taxon>Bacteroidota</taxon>
        <taxon>Cytophagia</taxon>
        <taxon>Cytophagales</taxon>
        <taxon>Spirosomataceae</taxon>
        <taxon>Fibrella</taxon>
    </lineage>
</organism>
<dbReference type="EMBL" id="JAFMYW010000004">
    <property type="protein sequence ID" value="MBO0949738.1"/>
    <property type="molecule type" value="Genomic_DNA"/>
</dbReference>
<dbReference type="InterPro" id="IPR036100">
    <property type="entry name" value="QueA_sf"/>
</dbReference>
<keyword evidence="4 5" id="KW-0671">Queuosine biosynthesis</keyword>
<dbReference type="SUPFAM" id="SSF111337">
    <property type="entry name" value="QueA-like"/>
    <property type="match status" value="1"/>
</dbReference>